<organism evidence="3 4">
    <name type="scientific">Rhizobium sullae</name>
    <name type="common">Rhizobium hedysari</name>
    <dbReference type="NCBI Taxonomy" id="50338"/>
    <lineage>
        <taxon>Bacteria</taxon>
        <taxon>Pseudomonadati</taxon>
        <taxon>Pseudomonadota</taxon>
        <taxon>Alphaproteobacteria</taxon>
        <taxon>Hyphomicrobiales</taxon>
        <taxon>Rhizobiaceae</taxon>
        <taxon>Rhizobium/Agrobacterium group</taxon>
        <taxon>Rhizobium</taxon>
    </lineage>
</organism>
<dbReference type="EMBL" id="SMBH01000038">
    <property type="protein sequence ID" value="TCU04840.1"/>
    <property type="molecule type" value="Genomic_DNA"/>
</dbReference>
<accession>A0A4R3PRJ6</accession>
<dbReference type="Proteomes" id="UP000294576">
    <property type="component" value="Unassembled WGS sequence"/>
</dbReference>
<feature type="compositionally biased region" description="Low complexity" evidence="1">
    <location>
        <begin position="32"/>
        <end position="42"/>
    </location>
</feature>
<evidence type="ECO:0000256" key="2">
    <source>
        <dbReference type="SAM" id="SignalP"/>
    </source>
</evidence>
<sequence>MLLKLITASVLSIGLATSALAQASGASGGTSGSSQSGGTSTSDVNASDKDKDAAGKQDSSDCVQGKTAKNEATKPVPGTAKDAAGNCQ</sequence>
<evidence type="ECO:0000313" key="3">
    <source>
        <dbReference type="EMBL" id="TCU04840.1"/>
    </source>
</evidence>
<dbReference type="AlphaFoldDB" id="A0A4R3PRJ6"/>
<evidence type="ECO:0000313" key="4">
    <source>
        <dbReference type="Proteomes" id="UP000294576"/>
    </source>
</evidence>
<feature type="compositionally biased region" description="Basic and acidic residues" evidence="1">
    <location>
        <begin position="46"/>
        <end position="59"/>
    </location>
</feature>
<evidence type="ECO:0000256" key="1">
    <source>
        <dbReference type="SAM" id="MobiDB-lite"/>
    </source>
</evidence>
<feature type="chain" id="PRO_5020807639" description="Oxidoreductase" evidence="2">
    <location>
        <begin position="22"/>
        <end position="88"/>
    </location>
</feature>
<feature type="region of interest" description="Disordered" evidence="1">
    <location>
        <begin position="23"/>
        <end position="88"/>
    </location>
</feature>
<dbReference type="RefSeq" id="WP_087004546.1">
    <property type="nucleotide sequence ID" value="NZ_FWER01000065.1"/>
</dbReference>
<comment type="caution">
    <text evidence="3">The sequence shown here is derived from an EMBL/GenBank/DDBJ whole genome shotgun (WGS) entry which is preliminary data.</text>
</comment>
<evidence type="ECO:0008006" key="5">
    <source>
        <dbReference type="Google" id="ProtNLM"/>
    </source>
</evidence>
<name>A0A4R3PRJ6_RHISU</name>
<keyword evidence="2" id="KW-0732">Signal</keyword>
<feature type="signal peptide" evidence="2">
    <location>
        <begin position="1"/>
        <end position="21"/>
    </location>
</feature>
<protein>
    <recommendedName>
        <fullName evidence="5">Oxidoreductase</fullName>
    </recommendedName>
</protein>
<gene>
    <name evidence="3" type="ORF">EV132_13822</name>
</gene>
<reference evidence="3 4" key="1">
    <citation type="submission" date="2019-03" db="EMBL/GenBank/DDBJ databases">
        <title>Genomic Encyclopedia of Type Strains, Phase IV (KMG-V): Genome sequencing to study the core and pangenomes of soil and plant-associated prokaryotes.</title>
        <authorList>
            <person name="Whitman W."/>
        </authorList>
    </citation>
    <scope>NUCLEOTIDE SEQUENCE [LARGE SCALE GENOMIC DNA]</scope>
    <source>
        <strain evidence="3 4">Hc14</strain>
    </source>
</reference>
<proteinExistence type="predicted"/>